<proteinExistence type="inferred from homology"/>
<evidence type="ECO:0000256" key="19">
    <source>
        <dbReference type="HAMAP-Rule" id="MF_00719"/>
    </source>
</evidence>
<feature type="transmembrane region" description="Helical" evidence="19">
    <location>
        <begin position="64"/>
        <end position="83"/>
    </location>
</feature>
<evidence type="ECO:0000256" key="9">
    <source>
        <dbReference type="ARBA" id="ARBA00022679"/>
    </source>
</evidence>
<keyword evidence="7 19" id="KW-1003">Cell membrane</keyword>
<comment type="function">
    <text evidence="14 19">Joins adenosylcobinamide-GDP and alpha-ribazole to generate adenosylcobalamin (Ado-cobalamin). Also synthesizes adenosylcobalamin 5'-phosphate from adenosylcobinamide-GDP and alpha-ribazole 5'-phosphate.</text>
</comment>
<dbReference type="RefSeq" id="WP_369018161.1">
    <property type="nucleotide sequence ID" value="NZ_CP121689.1"/>
</dbReference>
<evidence type="ECO:0000256" key="17">
    <source>
        <dbReference type="ARBA" id="ARBA00048623"/>
    </source>
</evidence>
<evidence type="ECO:0000256" key="7">
    <source>
        <dbReference type="ARBA" id="ARBA00022475"/>
    </source>
</evidence>
<keyword evidence="21" id="KW-1185">Reference proteome</keyword>
<evidence type="ECO:0000256" key="16">
    <source>
        <dbReference type="ARBA" id="ARBA00032853"/>
    </source>
</evidence>
<evidence type="ECO:0000313" key="21">
    <source>
        <dbReference type="Proteomes" id="UP001461341"/>
    </source>
</evidence>
<evidence type="ECO:0000256" key="10">
    <source>
        <dbReference type="ARBA" id="ARBA00022692"/>
    </source>
</evidence>
<evidence type="ECO:0000256" key="2">
    <source>
        <dbReference type="ARBA" id="ARBA00004651"/>
    </source>
</evidence>
<evidence type="ECO:0000256" key="18">
    <source>
        <dbReference type="ARBA" id="ARBA00049504"/>
    </source>
</evidence>
<evidence type="ECO:0000256" key="14">
    <source>
        <dbReference type="ARBA" id="ARBA00025228"/>
    </source>
</evidence>
<evidence type="ECO:0000256" key="8">
    <source>
        <dbReference type="ARBA" id="ARBA00022573"/>
    </source>
</evidence>
<evidence type="ECO:0000256" key="5">
    <source>
        <dbReference type="ARBA" id="ARBA00013200"/>
    </source>
</evidence>
<gene>
    <name evidence="19 20" type="primary">cobS</name>
    <name evidence="20" type="ORF">QBE54_10545</name>
</gene>
<dbReference type="PANTHER" id="PTHR34148:SF1">
    <property type="entry name" value="ADENOSYLCOBINAMIDE-GDP RIBAZOLETRANSFERASE"/>
    <property type="match status" value="1"/>
</dbReference>
<dbReference type="GO" id="GO:0051073">
    <property type="term" value="F:adenosylcobinamide-GDP ribazoletransferase activity"/>
    <property type="evidence" value="ECO:0007669"/>
    <property type="project" value="UniProtKB-EC"/>
</dbReference>
<dbReference type="Pfam" id="PF02654">
    <property type="entry name" value="CobS"/>
    <property type="match status" value="1"/>
</dbReference>
<dbReference type="InterPro" id="IPR003805">
    <property type="entry name" value="CobS"/>
</dbReference>
<evidence type="ECO:0000313" key="20">
    <source>
        <dbReference type="EMBL" id="WZL76007.1"/>
    </source>
</evidence>
<feature type="transmembrane region" description="Helical" evidence="19">
    <location>
        <begin position="145"/>
        <end position="167"/>
    </location>
</feature>
<feature type="transmembrane region" description="Helical" evidence="19">
    <location>
        <begin position="118"/>
        <end position="138"/>
    </location>
</feature>
<comment type="cofactor">
    <cofactor evidence="1 19">
        <name>Mg(2+)</name>
        <dbReference type="ChEBI" id="CHEBI:18420"/>
    </cofactor>
</comment>
<evidence type="ECO:0000256" key="6">
    <source>
        <dbReference type="ARBA" id="ARBA00015850"/>
    </source>
</evidence>
<keyword evidence="9 19" id="KW-0808">Transferase</keyword>
<reference evidence="20 21" key="1">
    <citation type="submission" date="2023-03" db="EMBL/GenBank/DDBJ databases">
        <title>Novel Species.</title>
        <authorList>
            <person name="Ma S."/>
        </authorList>
    </citation>
    <scope>NUCLEOTIDE SEQUENCE [LARGE SCALE GENOMIC DNA]</scope>
    <source>
        <strain evidence="20 21">B11</strain>
    </source>
</reference>
<keyword evidence="10 19" id="KW-0812">Transmembrane</keyword>
<dbReference type="EMBL" id="CP121689">
    <property type="protein sequence ID" value="WZL76007.1"/>
    <property type="molecule type" value="Genomic_DNA"/>
</dbReference>
<keyword evidence="8 19" id="KW-0169">Cobalamin biosynthesis</keyword>
<dbReference type="HAMAP" id="MF_00719">
    <property type="entry name" value="CobS"/>
    <property type="match status" value="1"/>
</dbReference>
<name>A0ABZ2YBP4_9BACT</name>
<comment type="catalytic activity">
    <reaction evidence="18 19">
        <text>alpha-ribazole 5'-phosphate + adenosylcob(III)inamide-GDP = adenosylcob(III)alamin 5'-phosphate + GMP + H(+)</text>
        <dbReference type="Rhea" id="RHEA:23560"/>
        <dbReference type="ChEBI" id="CHEBI:15378"/>
        <dbReference type="ChEBI" id="CHEBI:57918"/>
        <dbReference type="ChEBI" id="CHEBI:58115"/>
        <dbReference type="ChEBI" id="CHEBI:60487"/>
        <dbReference type="ChEBI" id="CHEBI:60493"/>
        <dbReference type="EC" id="2.7.8.26"/>
    </reaction>
</comment>
<organism evidence="20 21">
    <name type="scientific">Thermatribacter velox</name>
    <dbReference type="NCBI Taxonomy" id="3039681"/>
    <lineage>
        <taxon>Bacteria</taxon>
        <taxon>Pseudomonadati</taxon>
        <taxon>Atribacterota</taxon>
        <taxon>Atribacteria</taxon>
        <taxon>Atribacterales</taxon>
        <taxon>Thermatribacteraceae</taxon>
        <taxon>Thermatribacter</taxon>
    </lineage>
</organism>
<accession>A0ABZ2YBP4</accession>
<dbReference type="PANTHER" id="PTHR34148">
    <property type="entry name" value="ADENOSYLCOBINAMIDE-GDP RIBAZOLETRANSFERASE"/>
    <property type="match status" value="1"/>
</dbReference>
<feature type="transmembrane region" description="Helical" evidence="19">
    <location>
        <begin position="12"/>
        <end position="29"/>
    </location>
</feature>
<dbReference type="EC" id="2.7.8.26" evidence="5 19"/>
<feature type="transmembrane region" description="Helical" evidence="19">
    <location>
        <begin position="41"/>
        <end position="59"/>
    </location>
</feature>
<keyword evidence="11 19" id="KW-0460">Magnesium</keyword>
<evidence type="ECO:0000256" key="4">
    <source>
        <dbReference type="ARBA" id="ARBA00010561"/>
    </source>
</evidence>
<evidence type="ECO:0000256" key="1">
    <source>
        <dbReference type="ARBA" id="ARBA00001946"/>
    </source>
</evidence>
<comment type="subcellular location">
    <subcellularLocation>
        <location evidence="2 19">Cell membrane</location>
        <topology evidence="2 19">Multi-pass membrane protein</topology>
    </subcellularLocation>
</comment>
<evidence type="ECO:0000256" key="11">
    <source>
        <dbReference type="ARBA" id="ARBA00022842"/>
    </source>
</evidence>
<evidence type="ECO:0000256" key="13">
    <source>
        <dbReference type="ARBA" id="ARBA00023136"/>
    </source>
</evidence>
<evidence type="ECO:0000256" key="12">
    <source>
        <dbReference type="ARBA" id="ARBA00022989"/>
    </source>
</evidence>
<protein>
    <recommendedName>
        <fullName evidence="6 19">Adenosylcobinamide-GDP ribazoletransferase</fullName>
        <ecNumber evidence="5 19">2.7.8.26</ecNumber>
    </recommendedName>
    <alternativeName>
        <fullName evidence="16 19">Cobalamin synthase</fullName>
    </alternativeName>
    <alternativeName>
        <fullName evidence="15 19">Cobalamin-5'-phosphate synthase</fullName>
    </alternativeName>
</protein>
<evidence type="ECO:0000256" key="15">
    <source>
        <dbReference type="ARBA" id="ARBA00032605"/>
    </source>
</evidence>
<sequence>METKISRFVRWLRLVRIAAGFLTILPLARESDEPEEVALSSVFFPLVGLLIGGGVYGVFWGTHFIFGTSFLPALLALTTWILLTRGLHLDGLADVADALGAPVFSKEARERILKDSSLGVFGTVALFLVLTFKLFLLSETKSGEVIVLAPLAARFFLLGVICFGRSLLRESGLGSIFLSQPRSTAFWLWLILVAVVSILFGNVLLFLKICFCFVIIYSFVKRVARMLGFLNGDVMGTAVELGELLFLLIGRI</sequence>
<comment type="catalytic activity">
    <reaction evidence="17 19">
        <text>alpha-ribazole + adenosylcob(III)inamide-GDP = adenosylcob(III)alamin + GMP + H(+)</text>
        <dbReference type="Rhea" id="RHEA:16049"/>
        <dbReference type="ChEBI" id="CHEBI:10329"/>
        <dbReference type="ChEBI" id="CHEBI:15378"/>
        <dbReference type="ChEBI" id="CHEBI:18408"/>
        <dbReference type="ChEBI" id="CHEBI:58115"/>
        <dbReference type="ChEBI" id="CHEBI:60487"/>
        <dbReference type="EC" id="2.7.8.26"/>
    </reaction>
</comment>
<keyword evidence="12 19" id="KW-1133">Transmembrane helix</keyword>
<dbReference type="NCBIfam" id="TIGR00317">
    <property type="entry name" value="cobS"/>
    <property type="match status" value="1"/>
</dbReference>
<comment type="pathway">
    <text evidence="3 19">Cofactor biosynthesis; adenosylcobalamin biosynthesis; adenosylcobalamin from cob(II)yrinate a,c-diamide: step 7/7.</text>
</comment>
<keyword evidence="13 19" id="KW-0472">Membrane</keyword>
<dbReference type="Proteomes" id="UP001461341">
    <property type="component" value="Chromosome"/>
</dbReference>
<feature type="transmembrane region" description="Helical" evidence="19">
    <location>
        <begin position="187"/>
        <end position="220"/>
    </location>
</feature>
<comment type="similarity">
    <text evidence="4 19">Belongs to the CobS family.</text>
</comment>
<evidence type="ECO:0000256" key="3">
    <source>
        <dbReference type="ARBA" id="ARBA00004663"/>
    </source>
</evidence>